<name>A0AAE3CIS2_9PROT</name>
<evidence type="ECO:0000313" key="3">
    <source>
        <dbReference type="Proteomes" id="UP001197378"/>
    </source>
</evidence>
<dbReference type="Gene3D" id="1.20.120.1490">
    <property type="match status" value="1"/>
</dbReference>
<feature type="chain" id="PRO_5042097463" description="Periplasmic heavy metal sensor" evidence="1">
    <location>
        <begin position="24"/>
        <end position="170"/>
    </location>
</feature>
<dbReference type="Proteomes" id="UP001197378">
    <property type="component" value="Unassembled WGS sequence"/>
</dbReference>
<gene>
    <name evidence="2" type="ORF">HFQ13_02465</name>
</gene>
<evidence type="ECO:0000313" key="2">
    <source>
        <dbReference type="EMBL" id="MBU2787083.1"/>
    </source>
</evidence>
<sequence>MRKTLFSLFTLSALALAPMASMAADMPPPDHAPMQRPMHGGPRAEWMKNAPVPMLMPIVWRHAIELKLTPQQESQLETWRKDQKAQWETKRQTMESHNHALQTALLRGETGSALKPLEDAVLADHQAMLQRGIAQVDFVHKLLNAEQWQKVTAIYAKMEKGPKWGGWHKP</sequence>
<dbReference type="EMBL" id="JAAXYO010000033">
    <property type="protein sequence ID" value="MBU2787083.1"/>
    <property type="molecule type" value="Genomic_DNA"/>
</dbReference>
<feature type="signal peptide" evidence="1">
    <location>
        <begin position="1"/>
        <end position="23"/>
    </location>
</feature>
<organism evidence="2 3">
    <name type="scientific">Igneacidithiobacillus copahuensis</name>
    <dbReference type="NCBI Taxonomy" id="2724909"/>
    <lineage>
        <taxon>Bacteria</taxon>
        <taxon>Pseudomonadati</taxon>
        <taxon>Pseudomonadota</taxon>
        <taxon>Acidithiobacillia</taxon>
        <taxon>Acidithiobacillales</taxon>
        <taxon>Acidithiobacillaceae</taxon>
        <taxon>Igneacidithiobacillus</taxon>
    </lineage>
</organism>
<dbReference type="AlphaFoldDB" id="A0AAE3CIS2"/>
<protein>
    <recommendedName>
        <fullName evidence="4">Periplasmic heavy metal sensor</fullName>
    </recommendedName>
</protein>
<dbReference type="RefSeq" id="WP_215872374.1">
    <property type="nucleotide sequence ID" value="NZ_JAAXYO010000033.1"/>
</dbReference>
<reference evidence="2" key="1">
    <citation type="journal article" date="2021" name="ISME J.">
        <title>Genomic evolution of the class Acidithiobacillia: deep-branching Proteobacteria living in extreme acidic conditions.</title>
        <authorList>
            <person name="Moya-Beltran A."/>
            <person name="Beard S."/>
            <person name="Rojas-Villalobos C."/>
            <person name="Issotta F."/>
            <person name="Gallardo Y."/>
            <person name="Ulloa R."/>
            <person name="Giaveno A."/>
            <person name="Degli Esposti M."/>
            <person name="Johnson D.B."/>
            <person name="Quatrini R."/>
        </authorList>
    </citation>
    <scope>NUCLEOTIDE SEQUENCE</scope>
    <source>
        <strain evidence="2">VAN18-1</strain>
    </source>
</reference>
<evidence type="ECO:0000256" key="1">
    <source>
        <dbReference type="SAM" id="SignalP"/>
    </source>
</evidence>
<keyword evidence="1" id="KW-0732">Signal</keyword>
<accession>A0AAE3CIS2</accession>
<comment type="caution">
    <text evidence="2">The sequence shown here is derived from an EMBL/GenBank/DDBJ whole genome shotgun (WGS) entry which is preliminary data.</text>
</comment>
<proteinExistence type="predicted"/>
<evidence type="ECO:0008006" key="4">
    <source>
        <dbReference type="Google" id="ProtNLM"/>
    </source>
</evidence>
<keyword evidence="3" id="KW-1185">Reference proteome</keyword>